<feature type="compositionally biased region" description="Basic and acidic residues" evidence="1">
    <location>
        <begin position="1"/>
        <end position="11"/>
    </location>
</feature>
<reference evidence="2 3" key="1">
    <citation type="journal article" date="2023" name="Plants (Basel)">
        <title>Bridging the Gap: Combining Genomics and Transcriptomics Approaches to Understand Stylosanthes scabra, an Orphan Legume from the Brazilian Caatinga.</title>
        <authorList>
            <person name="Ferreira-Neto J.R.C."/>
            <person name="da Silva M.D."/>
            <person name="Binneck E."/>
            <person name="de Melo N.F."/>
            <person name="da Silva R.H."/>
            <person name="de Melo A.L.T.M."/>
            <person name="Pandolfi V."/>
            <person name="Bustamante F.O."/>
            <person name="Brasileiro-Vidal A.C."/>
            <person name="Benko-Iseppon A.M."/>
        </authorList>
    </citation>
    <scope>NUCLEOTIDE SEQUENCE [LARGE SCALE GENOMIC DNA]</scope>
    <source>
        <tissue evidence="2">Leaves</tissue>
    </source>
</reference>
<evidence type="ECO:0000256" key="1">
    <source>
        <dbReference type="SAM" id="MobiDB-lite"/>
    </source>
</evidence>
<name>A0ABU6RE09_9FABA</name>
<dbReference type="Proteomes" id="UP001341840">
    <property type="component" value="Unassembled WGS sequence"/>
</dbReference>
<keyword evidence="3" id="KW-1185">Reference proteome</keyword>
<accession>A0ABU6RE09</accession>
<feature type="region of interest" description="Disordered" evidence="1">
    <location>
        <begin position="1"/>
        <end position="124"/>
    </location>
</feature>
<protein>
    <submittedName>
        <fullName evidence="2">Uncharacterized protein</fullName>
    </submittedName>
</protein>
<dbReference type="EMBL" id="JASCZI010030402">
    <property type="protein sequence ID" value="MED6122252.1"/>
    <property type="molecule type" value="Genomic_DNA"/>
</dbReference>
<gene>
    <name evidence="2" type="ORF">PIB30_038010</name>
</gene>
<comment type="caution">
    <text evidence="2">The sequence shown here is derived from an EMBL/GenBank/DDBJ whole genome shotgun (WGS) entry which is preliminary data.</text>
</comment>
<evidence type="ECO:0000313" key="2">
    <source>
        <dbReference type="EMBL" id="MED6122252.1"/>
    </source>
</evidence>
<proteinExistence type="predicted"/>
<evidence type="ECO:0000313" key="3">
    <source>
        <dbReference type="Proteomes" id="UP001341840"/>
    </source>
</evidence>
<organism evidence="2 3">
    <name type="scientific">Stylosanthes scabra</name>
    <dbReference type="NCBI Taxonomy" id="79078"/>
    <lineage>
        <taxon>Eukaryota</taxon>
        <taxon>Viridiplantae</taxon>
        <taxon>Streptophyta</taxon>
        <taxon>Embryophyta</taxon>
        <taxon>Tracheophyta</taxon>
        <taxon>Spermatophyta</taxon>
        <taxon>Magnoliopsida</taxon>
        <taxon>eudicotyledons</taxon>
        <taxon>Gunneridae</taxon>
        <taxon>Pentapetalae</taxon>
        <taxon>rosids</taxon>
        <taxon>fabids</taxon>
        <taxon>Fabales</taxon>
        <taxon>Fabaceae</taxon>
        <taxon>Papilionoideae</taxon>
        <taxon>50 kb inversion clade</taxon>
        <taxon>dalbergioids sensu lato</taxon>
        <taxon>Dalbergieae</taxon>
        <taxon>Pterocarpus clade</taxon>
        <taxon>Stylosanthes</taxon>
    </lineage>
</organism>
<sequence>MTIEDKRDTCGKRRKFHVLSGDGSGSGAGSGFGDGYGVGLGSRHGSEGGDGVGSEGGGGVGFGLGQERVGSEECLGPNMDPVGEGGPNNAWEEDYDYYSEGFKTPPGSNDERGPNGPEFNDRNGYGEIQLELGMQFL</sequence>
<feature type="compositionally biased region" description="Gly residues" evidence="1">
    <location>
        <begin position="22"/>
        <end position="64"/>
    </location>
</feature>